<dbReference type="PANTHER" id="PTHR12805:SF0">
    <property type="entry name" value="DNA_RNA-BINDING PROTEIN KIN17"/>
    <property type="match status" value="1"/>
</dbReference>
<dbReference type="GeneID" id="14912523"/>
<dbReference type="VEuPathDB" id="AmoebaDB:ACA1_353180"/>
<feature type="compositionally biased region" description="Low complexity" evidence="5">
    <location>
        <begin position="293"/>
        <end position="311"/>
    </location>
</feature>
<evidence type="ECO:0000256" key="1">
    <source>
        <dbReference type="ARBA" id="ARBA00008517"/>
    </source>
</evidence>
<evidence type="ECO:0000313" key="8">
    <source>
        <dbReference type="Proteomes" id="UP000011083"/>
    </source>
</evidence>
<dbReference type="PANTHER" id="PTHR12805">
    <property type="entry name" value="KIN17 KIN, ANTIGENIC DETERMINANT OF RECA PROTEIN HOMOLOG"/>
    <property type="match status" value="1"/>
</dbReference>
<dbReference type="GO" id="GO:0005634">
    <property type="term" value="C:nucleus"/>
    <property type="evidence" value="ECO:0007669"/>
    <property type="project" value="TreeGrafter"/>
</dbReference>
<protein>
    <submittedName>
        <fullName evidence="7">HsKin17 protein, putative</fullName>
    </submittedName>
</protein>
<evidence type="ECO:0000256" key="3">
    <source>
        <dbReference type="ARBA" id="ARBA00022771"/>
    </source>
</evidence>
<dbReference type="CDD" id="cd13155">
    <property type="entry name" value="KOW_KIN17"/>
    <property type="match status" value="1"/>
</dbReference>
<dbReference type="SUPFAM" id="SSF57667">
    <property type="entry name" value="beta-beta-alpha zinc fingers"/>
    <property type="match status" value="1"/>
</dbReference>
<dbReference type="GO" id="GO:0006260">
    <property type="term" value="P:DNA replication"/>
    <property type="evidence" value="ECO:0007669"/>
    <property type="project" value="TreeGrafter"/>
</dbReference>
<feature type="compositionally biased region" description="Basic and acidic residues" evidence="5">
    <location>
        <begin position="227"/>
        <end position="275"/>
    </location>
</feature>
<dbReference type="InterPro" id="IPR037321">
    <property type="entry name" value="KIN17-like"/>
</dbReference>
<feature type="region of interest" description="Disordered" evidence="5">
    <location>
        <begin position="189"/>
        <end position="367"/>
    </location>
</feature>
<dbReference type="InterPro" id="IPR014722">
    <property type="entry name" value="Rib_uL2_dom2"/>
</dbReference>
<comment type="similarity">
    <text evidence="1">Belongs to the KIN17 family.</text>
</comment>
<feature type="compositionally biased region" description="Basic and acidic residues" evidence="5">
    <location>
        <begin position="195"/>
        <end position="207"/>
    </location>
</feature>
<dbReference type="InterPro" id="IPR041330">
    <property type="entry name" value="KN17_SH3"/>
</dbReference>
<dbReference type="Gene3D" id="2.30.30.30">
    <property type="match status" value="1"/>
</dbReference>
<evidence type="ECO:0000313" key="7">
    <source>
        <dbReference type="EMBL" id="ELR12026.1"/>
    </source>
</evidence>
<dbReference type="RefSeq" id="XP_004334039.1">
    <property type="nucleotide sequence ID" value="XM_004333991.1"/>
</dbReference>
<dbReference type="Pfam" id="PF25092">
    <property type="entry name" value="SH3_KIN17_C"/>
    <property type="match status" value="1"/>
</dbReference>
<proteinExistence type="inferred from homology"/>
<dbReference type="InterPro" id="IPR056767">
    <property type="entry name" value="C2H2-Znf_KIN17"/>
</dbReference>
<gene>
    <name evidence="7" type="ORF">ACA1_353180</name>
</gene>
<feature type="domain" description="C2H2-type" evidence="6">
    <location>
        <begin position="29"/>
        <end position="51"/>
    </location>
</feature>
<dbReference type="GO" id="GO:0003690">
    <property type="term" value="F:double-stranded DNA binding"/>
    <property type="evidence" value="ECO:0007669"/>
    <property type="project" value="TreeGrafter"/>
</dbReference>
<dbReference type="GO" id="GO:0006974">
    <property type="term" value="P:DNA damage response"/>
    <property type="evidence" value="ECO:0007669"/>
    <property type="project" value="TreeGrafter"/>
</dbReference>
<dbReference type="KEGG" id="acan:ACA1_353180"/>
<dbReference type="OMA" id="YEQVCKY"/>
<keyword evidence="8" id="KW-1185">Reference proteome</keyword>
<organism evidence="7 8">
    <name type="scientific">Acanthamoeba castellanii (strain ATCC 30010 / Neff)</name>
    <dbReference type="NCBI Taxonomy" id="1257118"/>
    <lineage>
        <taxon>Eukaryota</taxon>
        <taxon>Amoebozoa</taxon>
        <taxon>Discosea</taxon>
        <taxon>Longamoebia</taxon>
        <taxon>Centramoebida</taxon>
        <taxon>Acanthamoebidae</taxon>
        <taxon>Acanthamoeba</taxon>
    </lineage>
</organism>
<dbReference type="AlphaFoldDB" id="L8GIM4"/>
<evidence type="ECO:0000256" key="2">
    <source>
        <dbReference type="ARBA" id="ARBA00022723"/>
    </source>
</evidence>
<dbReference type="InterPro" id="IPR041995">
    <property type="entry name" value="KOW_KIN17"/>
</dbReference>
<dbReference type="Pfam" id="PF25095">
    <property type="entry name" value="C2H2-zf_KIN17"/>
    <property type="match status" value="1"/>
</dbReference>
<dbReference type="InterPro" id="IPR038254">
    <property type="entry name" value="KIN17_WH-like_sf"/>
</dbReference>
<dbReference type="Pfam" id="PF18131">
    <property type="entry name" value="KN17_SH3"/>
    <property type="match status" value="1"/>
</dbReference>
<dbReference type="FunFam" id="2.30.30.30:FF:000021">
    <property type="entry name" value="DNA/RNA-binding protein KIN17, putative"/>
    <property type="match status" value="1"/>
</dbReference>
<dbReference type="FunFam" id="1.10.10.2030:FF:000001">
    <property type="entry name" value="DNA/RNA-binding protein KIN17, putative"/>
    <property type="match status" value="1"/>
</dbReference>
<dbReference type="Proteomes" id="UP000011083">
    <property type="component" value="Unassembled WGS sequence"/>
</dbReference>
<dbReference type="Gene3D" id="1.10.10.2030">
    <property type="entry name" value="DNA/RNA-binding protein Kin17, conserved domain"/>
    <property type="match status" value="1"/>
</dbReference>
<evidence type="ECO:0000259" key="6">
    <source>
        <dbReference type="PROSITE" id="PS00028"/>
    </source>
</evidence>
<dbReference type="SMART" id="SM01253">
    <property type="entry name" value="Kin17_mid"/>
    <property type="match status" value="1"/>
</dbReference>
<accession>L8GIM4</accession>
<dbReference type="InterPro" id="IPR019447">
    <property type="entry name" value="DNA/RNA-bd_Kin17_WH-like_dom"/>
</dbReference>
<dbReference type="EMBL" id="KB008136">
    <property type="protein sequence ID" value="ELR12026.1"/>
    <property type="molecule type" value="Genomic_DNA"/>
</dbReference>
<keyword evidence="3" id="KW-0863">Zinc-finger</keyword>
<reference evidence="7 8" key="1">
    <citation type="journal article" date="2013" name="Genome Biol.">
        <title>Genome of Acanthamoeba castellanii highlights extensive lateral gene transfer and early evolution of tyrosine kinase signaling.</title>
        <authorList>
            <person name="Clarke M."/>
            <person name="Lohan A.J."/>
            <person name="Liu B."/>
            <person name="Lagkouvardos I."/>
            <person name="Roy S."/>
            <person name="Zafar N."/>
            <person name="Bertelli C."/>
            <person name="Schilde C."/>
            <person name="Kianianmomeni A."/>
            <person name="Burglin T.R."/>
            <person name="Frech C."/>
            <person name="Turcotte B."/>
            <person name="Kopec K.O."/>
            <person name="Synnott J.M."/>
            <person name="Choo C."/>
            <person name="Paponov I."/>
            <person name="Finkler A."/>
            <person name="Soon Heng Tan C."/>
            <person name="Hutchins A.P."/>
            <person name="Weinmeier T."/>
            <person name="Rattei T."/>
            <person name="Chu J.S."/>
            <person name="Gimenez G."/>
            <person name="Irimia M."/>
            <person name="Rigden D.J."/>
            <person name="Fitzpatrick D.A."/>
            <person name="Lorenzo-Morales J."/>
            <person name="Bateman A."/>
            <person name="Chiu C.H."/>
            <person name="Tang P."/>
            <person name="Hegemann P."/>
            <person name="Fromm H."/>
            <person name="Raoult D."/>
            <person name="Greub G."/>
            <person name="Miranda-Saavedra D."/>
            <person name="Chen N."/>
            <person name="Nash P."/>
            <person name="Ginger M.L."/>
            <person name="Horn M."/>
            <person name="Schaap P."/>
            <person name="Caler L."/>
            <person name="Loftus B."/>
        </authorList>
    </citation>
    <scope>NUCLEOTIDE SEQUENCE [LARGE SCALE GENOMIC DNA]</scope>
    <source>
        <strain evidence="7 8">Neff</strain>
    </source>
</reference>
<dbReference type="InterPro" id="IPR036236">
    <property type="entry name" value="Znf_C2H2_sf"/>
</dbReference>
<keyword evidence="2" id="KW-0479">Metal-binding</keyword>
<keyword evidence="4" id="KW-0862">Zinc</keyword>
<dbReference type="Pfam" id="PF10357">
    <property type="entry name" value="WH_KIN17"/>
    <property type="match status" value="1"/>
</dbReference>
<feature type="compositionally biased region" description="Basic and acidic residues" evidence="5">
    <location>
        <begin position="331"/>
        <end position="363"/>
    </location>
</feature>
<dbReference type="GO" id="GO:0008270">
    <property type="term" value="F:zinc ion binding"/>
    <property type="evidence" value="ECO:0007669"/>
    <property type="project" value="UniProtKB-KW"/>
</dbReference>
<dbReference type="InterPro" id="IPR013087">
    <property type="entry name" value="Znf_C2H2_type"/>
</dbReference>
<dbReference type="PROSITE" id="PS00028">
    <property type="entry name" value="ZINC_FINGER_C2H2_1"/>
    <property type="match status" value="1"/>
</dbReference>
<sequence>MGKSGGFLTPKAIANRIKAKGLQKLRWYCQMCEKQCRDENGFKCHTSSESHQRQMAIFSDNPNKFLDEFSVEFEDSFIRHLRHRHGTKRVHANLVYAELIRDRNHLHMNATKWTSLTEFVKYLGRTGKATVDETPKGWFLAYIDRDPETLARQKALERRKKSDIDEEERERLRIEKQLEEARRQREALGLTADADAGHDEPGEKESADGSEADGGGVKLEGPLTLGKTEEKPHDDDEKGHKMDEAEADREARKRKPDDVSADREHGERDRDRDTTRPGGRGTRLQARWDKAASSTSTSSSSSSTTSSSTSTSDRRPQPSRPLTAVEEIMLQEEKRKQRERERLEKEKKEREMEMEKERKETTKRTKATTTTTKTDYWLADGIVVKVKHKTVGGGKYYNQKGVIEQDFLETVLPALEGRVLVLNGAHRGERATLKAIDVDKFCATIQLSSSGELVKGIAYEDIAKLA</sequence>
<dbReference type="OrthoDB" id="10266249at2759"/>
<name>L8GIM4_ACACF</name>
<dbReference type="STRING" id="1257118.L8GIM4"/>
<evidence type="ECO:0000256" key="4">
    <source>
        <dbReference type="ARBA" id="ARBA00022833"/>
    </source>
</evidence>
<evidence type="ECO:0000256" key="5">
    <source>
        <dbReference type="SAM" id="MobiDB-lite"/>
    </source>
</evidence>